<dbReference type="InterPro" id="IPR029039">
    <property type="entry name" value="Flavoprotein-like_sf"/>
</dbReference>
<organism evidence="4 5">
    <name type="scientific">Stappia indica</name>
    <dbReference type="NCBI Taxonomy" id="538381"/>
    <lineage>
        <taxon>Bacteria</taxon>
        <taxon>Pseudomonadati</taxon>
        <taxon>Pseudomonadota</taxon>
        <taxon>Alphaproteobacteria</taxon>
        <taxon>Hyphomicrobiales</taxon>
        <taxon>Stappiaceae</taxon>
        <taxon>Stappia</taxon>
    </lineage>
</organism>
<dbReference type="EMBL" id="OBML01000016">
    <property type="protein sequence ID" value="SOC26349.1"/>
    <property type="molecule type" value="Genomic_DNA"/>
</dbReference>
<evidence type="ECO:0000259" key="3">
    <source>
        <dbReference type="Pfam" id="PF02525"/>
    </source>
</evidence>
<evidence type="ECO:0000256" key="1">
    <source>
        <dbReference type="ARBA" id="ARBA00006252"/>
    </source>
</evidence>
<comment type="similarity">
    <text evidence="1">Belongs to the NAD(P)H dehydrogenase (quinone) family.</text>
</comment>
<dbReference type="SUPFAM" id="SSF52218">
    <property type="entry name" value="Flavoproteins"/>
    <property type="match status" value="1"/>
</dbReference>
<sequence length="192" mass="21511">MAKRILVLEGHPGPDSLCGALAAAYVQGATRAGHDVKLLRLSQMQFDPDMGPGFKPEKVLEPCLAEVQAALTWCEHLVIVHPLWWGLMPAKLKGLIDRVLLPGFAFRYEPGQMVPAKLLKGRSAEVLVTSDTPPWYLRFLLWTPGYRAMRKQILEFCGFSPVRFRTFAPVHGSDEKKRKGWIGKAERYGEVA</sequence>
<dbReference type="PANTHER" id="PTHR10204:SF34">
    <property type="entry name" value="NAD(P)H DEHYDROGENASE [QUINONE] 1 ISOFORM 1"/>
    <property type="match status" value="1"/>
</dbReference>
<keyword evidence="5" id="KW-1185">Reference proteome</keyword>
<accession>A0A285TSC7</accession>
<feature type="domain" description="Flavodoxin-like fold" evidence="3">
    <location>
        <begin position="3"/>
        <end position="177"/>
    </location>
</feature>
<dbReference type="Proteomes" id="UP000219331">
    <property type="component" value="Unassembled WGS sequence"/>
</dbReference>
<evidence type="ECO:0000313" key="5">
    <source>
        <dbReference type="Proteomes" id="UP000219331"/>
    </source>
</evidence>
<dbReference type="PANTHER" id="PTHR10204">
    <property type="entry name" value="NAD P H OXIDOREDUCTASE-RELATED"/>
    <property type="match status" value="1"/>
</dbReference>
<dbReference type="Gene3D" id="3.40.50.360">
    <property type="match status" value="1"/>
</dbReference>
<reference evidence="4 5" key="1">
    <citation type="submission" date="2017-08" db="EMBL/GenBank/DDBJ databases">
        <authorList>
            <person name="de Groot N.N."/>
        </authorList>
    </citation>
    <scope>NUCLEOTIDE SEQUENCE [LARGE SCALE GENOMIC DNA]</scope>
    <source>
        <strain evidence="4 5">USBA 352</strain>
    </source>
</reference>
<dbReference type="Pfam" id="PF02525">
    <property type="entry name" value="Flavodoxin_2"/>
    <property type="match status" value="1"/>
</dbReference>
<evidence type="ECO:0000313" key="4">
    <source>
        <dbReference type="EMBL" id="SOC26349.1"/>
    </source>
</evidence>
<gene>
    <name evidence="4" type="ORF">SAMN05421512_11623</name>
</gene>
<evidence type="ECO:0000256" key="2">
    <source>
        <dbReference type="ARBA" id="ARBA00023002"/>
    </source>
</evidence>
<dbReference type="InterPro" id="IPR003680">
    <property type="entry name" value="Flavodoxin_fold"/>
</dbReference>
<proteinExistence type="inferred from homology"/>
<dbReference type="GO" id="GO:0005829">
    <property type="term" value="C:cytosol"/>
    <property type="evidence" value="ECO:0007669"/>
    <property type="project" value="TreeGrafter"/>
</dbReference>
<dbReference type="OrthoDB" id="9798454at2"/>
<dbReference type="InterPro" id="IPR051545">
    <property type="entry name" value="NAD(P)H_dehydrogenase_qn"/>
</dbReference>
<protein>
    <submittedName>
        <fullName evidence="4">NADPH-quinone reductase (Modulator of drug activity B)</fullName>
    </submittedName>
</protein>
<dbReference type="AlphaFoldDB" id="A0A285TSC7"/>
<dbReference type="GO" id="GO:0003955">
    <property type="term" value="F:NAD(P)H dehydrogenase (quinone) activity"/>
    <property type="evidence" value="ECO:0007669"/>
    <property type="project" value="TreeGrafter"/>
</dbReference>
<dbReference type="RefSeq" id="WP_097176573.1">
    <property type="nucleotide sequence ID" value="NZ_JAJGNR010000003.1"/>
</dbReference>
<name>A0A285TSC7_9HYPH</name>
<dbReference type="STRING" id="538381.GCA_001696535_04095"/>
<keyword evidence="2" id="KW-0560">Oxidoreductase</keyword>